<dbReference type="STRING" id="49451.A0A1J6KCK2"/>
<feature type="transmembrane region" description="Helical" evidence="10">
    <location>
        <begin position="102"/>
        <end position="118"/>
    </location>
</feature>
<keyword evidence="4" id="KW-1003">Cell membrane</keyword>
<evidence type="ECO:0000256" key="11">
    <source>
        <dbReference type="SAM" id="MobiDB-lite"/>
    </source>
</evidence>
<feature type="transmembrane region" description="Helical" evidence="10">
    <location>
        <begin position="161"/>
        <end position="181"/>
    </location>
</feature>
<evidence type="ECO:0000256" key="10">
    <source>
        <dbReference type="RuleBase" id="RU910715"/>
    </source>
</evidence>
<dbReference type="PANTHER" id="PTHR10791:SF228">
    <property type="entry name" value="BIDIRECTIONAL SUGAR TRANSPORTER SWEET"/>
    <property type="match status" value="1"/>
</dbReference>
<comment type="function">
    <text evidence="10">Mediates both low-affinity uptake and efflux of sugar across the membrane.</text>
</comment>
<feature type="region of interest" description="Disordered" evidence="11">
    <location>
        <begin position="242"/>
        <end position="271"/>
    </location>
</feature>
<keyword evidence="6 10" id="KW-0812">Transmembrane</keyword>
<evidence type="ECO:0000313" key="13">
    <source>
        <dbReference type="Proteomes" id="UP000187609"/>
    </source>
</evidence>
<evidence type="ECO:0000256" key="2">
    <source>
        <dbReference type="ARBA" id="ARBA00007809"/>
    </source>
</evidence>
<feature type="transmembrane region" description="Helical" evidence="10">
    <location>
        <begin position="130"/>
        <end position="149"/>
    </location>
</feature>
<evidence type="ECO:0000256" key="4">
    <source>
        <dbReference type="ARBA" id="ARBA00022475"/>
    </source>
</evidence>
<comment type="subcellular location">
    <subcellularLocation>
        <location evidence="1 10">Cell membrane</location>
        <topology evidence="1 10">Multi-pass membrane protein</topology>
    </subcellularLocation>
</comment>
<dbReference type="Gramene" id="OIT20539">
    <property type="protein sequence ID" value="OIT20539"/>
    <property type="gene ID" value="A4A49_37670"/>
</dbReference>
<evidence type="ECO:0000256" key="6">
    <source>
        <dbReference type="ARBA" id="ARBA00022692"/>
    </source>
</evidence>
<dbReference type="OMA" id="MSCKLQN"/>
<dbReference type="PANTHER" id="PTHR10791">
    <property type="entry name" value="RAG1-ACTIVATING PROTEIN 1"/>
    <property type="match status" value="1"/>
</dbReference>
<comment type="similarity">
    <text evidence="2 10">Belongs to the SWEET sugar transporter family.</text>
</comment>
<feature type="transmembrane region" description="Helical" evidence="10">
    <location>
        <begin position="68"/>
        <end position="90"/>
    </location>
</feature>
<dbReference type="KEGG" id="nau:109220040"/>
<evidence type="ECO:0000256" key="9">
    <source>
        <dbReference type="ARBA" id="ARBA00023136"/>
    </source>
</evidence>
<keyword evidence="8 10" id="KW-1133">Transmembrane helix</keyword>
<keyword evidence="9 10" id="KW-0472">Membrane</keyword>
<dbReference type="Pfam" id="PF03083">
    <property type="entry name" value="MtN3_slv"/>
    <property type="match status" value="2"/>
</dbReference>
<evidence type="ECO:0000256" key="1">
    <source>
        <dbReference type="ARBA" id="ARBA00004651"/>
    </source>
</evidence>
<dbReference type="SMR" id="A0A1J6KCK2"/>
<gene>
    <name evidence="12" type="primary">SWEET14_2</name>
    <name evidence="12" type="ORF">A4A49_37670</name>
</gene>
<keyword evidence="3 10" id="KW-0813">Transport</keyword>
<keyword evidence="5 10" id="KW-0762">Sugar transport</keyword>
<proteinExistence type="inferred from homology"/>
<dbReference type="InterPro" id="IPR004316">
    <property type="entry name" value="SWEET_rpt"/>
</dbReference>
<dbReference type="Gene3D" id="1.20.1280.290">
    <property type="match status" value="2"/>
</dbReference>
<evidence type="ECO:0000256" key="7">
    <source>
        <dbReference type="ARBA" id="ARBA00022737"/>
    </source>
</evidence>
<accession>A0A1J6KCK2</accession>
<feature type="transmembrane region" description="Helical" evidence="10">
    <location>
        <begin position="44"/>
        <end position="62"/>
    </location>
</feature>
<dbReference type="FunFam" id="1.20.1280.290:FF:000003">
    <property type="entry name" value="Bidirectional sugar transporter SWEET"/>
    <property type="match status" value="1"/>
</dbReference>
<keyword evidence="13" id="KW-1185">Reference proteome</keyword>
<dbReference type="InterPro" id="IPR047664">
    <property type="entry name" value="SWEET"/>
</dbReference>
<evidence type="ECO:0000256" key="5">
    <source>
        <dbReference type="ARBA" id="ARBA00022597"/>
    </source>
</evidence>
<comment type="caution">
    <text evidence="12">The sequence shown here is derived from an EMBL/GenBank/DDBJ whole genome shotgun (WGS) entry which is preliminary data.</text>
</comment>
<name>A0A1J6KCK2_NICAT</name>
<dbReference type="GeneID" id="109220040"/>
<evidence type="ECO:0000256" key="8">
    <source>
        <dbReference type="ARBA" id="ARBA00022989"/>
    </source>
</evidence>
<feature type="transmembrane region" description="Helical" evidence="10">
    <location>
        <begin position="187"/>
        <end position="210"/>
    </location>
</feature>
<dbReference type="AlphaFoldDB" id="A0A1J6KCK2"/>
<protein>
    <recommendedName>
        <fullName evidence="10">Bidirectional sugar transporter SWEET</fullName>
    </recommendedName>
</protein>
<dbReference type="OrthoDB" id="409725at2759"/>
<evidence type="ECO:0000256" key="3">
    <source>
        <dbReference type="ARBA" id="ARBA00022448"/>
    </source>
</evidence>
<dbReference type="GO" id="GO:0005886">
    <property type="term" value="C:plasma membrane"/>
    <property type="evidence" value="ECO:0007669"/>
    <property type="project" value="UniProtKB-SubCell"/>
</dbReference>
<dbReference type="FunFam" id="1.20.1280.290:FF:000001">
    <property type="entry name" value="Bidirectional sugar transporter SWEET"/>
    <property type="match status" value="1"/>
</dbReference>
<dbReference type="GO" id="GO:0051119">
    <property type="term" value="F:sugar transmembrane transporter activity"/>
    <property type="evidence" value="ECO:0007669"/>
    <property type="project" value="InterPro"/>
</dbReference>
<keyword evidence="7" id="KW-0677">Repeat</keyword>
<organism evidence="12 13">
    <name type="scientific">Nicotiana attenuata</name>
    <name type="common">Coyote tobacco</name>
    <dbReference type="NCBI Taxonomy" id="49451"/>
    <lineage>
        <taxon>Eukaryota</taxon>
        <taxon>Viridiplantae</taxon>
        <taxon>Streptophyta</taxon>
        <taxon>Embryophyta</taxon>
        <taxon>Tracheophyta</taxon>
        <taxon>Spermatophyta</taxon>
        <taxon>Magnoliopsida</taxon>
        <taxon>eudicotyledons</taxon>
        <taxon>Gunneridae</taxon>
        <taxon>Pentapetalae</taxon>
        <taxon>asterids</taxon>
        <taxon>lamiids</taxon>
        <taxon>Solanales</taxon>
        <taxon>Solanaceae</taxon>
        <taxon>Nicotianoideae</taxon>
        <taxon>Nicotianeae</taxon>
        <taxon>Nicotiana</taxon>
    </lineage>
</organism>
<dbReference type="EMBL" id="MJEQ01005172">
    <property type="protein sequence ID" value="OIT20539.1"/>
    <property type="molecule type" value="Genomic_DNA"/>
</dbReference>
<sequence length="271" mass="30207">MANHPLIFAFGILGNIISFMVFISPVPTFYEIVKKKSAEGFQSVPYVVALFSSMLWVYYAMVKTNETLIITINSFGCIVETIYVAIYFAYATKKTRMQTLRLVLLLNFGGFGLIFFLTQILCKGAKRAEVIGWICMAFSISVFVAPLSIMGQVIRTKSVEFMPFNLSLTLTLSAVMWFLYGLLLRDIYVTVPNIAGMILGVLQMVLYGIYRNAKPNEAQEKKLPTVVKLEELPTKVNSEVYPVSLPSMGSENGEAKDDGKNLEDAPIKSPV</sequence>
<feature type="transmembrane region" description="Helical" evidence="10">
    <location>
        <begin position="6"/>
        <end position="32"/>
    </location>
</feature>
<reference evidence="12" key="1">
    <citation type="submission" date="2016-11" db="EMBL/GenBank/DDBJ databases">
        <title>The genome of Nicotiana attenuata.</title>
        <authorList>
            <person name="Xu S."/>
            <person name="Brockmoeller T."/>
            <person name="Gaquerel E."/>
            <person name="Navarro A."/>
            <person name="Kuhl H."/>
            <person name="Gase K."/>
            <person name="Ling Z."/>
            <person name="Zhou W."/>
            <person name="Kreitzer C."/>
            <person name="Stanke M."/>
            <person name="Tang H."/>
            <person name="Lyons E."/>
            <person name="Pandey P."/>
            <person name="Pandey S.P."/>
            <person name="Timmermann B."/>
            <person name="Baldwin I.T."/>
        </authorList>
    </citation>
    <scope>NUCLEOTIDE SEQUENCE [LARGE SCALE GENOMIC DNA]</scope>
    <source>
        <strain evidence="12">UT</strain>
    </source>
</reference>
<evidence type="ECO:0000313" key="12">
    <source>
        <dbReference type="EMBL" id="OIT20539.1"/>
    </source>
</evidence>
<dbReference type="Proteomes" id="UP000187609">
    <property type="component" value="Unassembled WGS sequence"/>
</dbReference>
<feature type="compositionally biased region" description="Basic and acidic residues" evidence="11">
    <location>
        <begin position="253"/>
        <end position="271"/>
    </location>
</feature>